<reference evidence="4" key="1">
    <citation type="submission" date="2022-10" db="EMBL/GenBank/DDBJ databases">
        <authorList>
            <person name="Koch H."/>
        </authorList>
    </citation>
    <scope>NUCLEOTIDE SEQUENCE</scope>
    <source>
        <strain evidence="4">DNF</strain>
    </source>
</reference>
<feature type="domain" description="CBS" evidence="3">
    <location>
        <begin position="74"/>
        <end position="129"/>
    </location>
</feature>
<dbReference type="KEGG" id="nti:DNFV4_03773"/>
<evidence type="ECO:0000313" key="5">
    <source>
        <dbReference type="Proteomes" id="UP001179121"/>
    </source>
</evidence>
<feature type="domain" description="CBS" evidence="3">
    <location>
        <begin position="9"/>
        <end position="66"/>
    </location>
</feature>
<dbReference type="InterPro" id="IPR046342">
    <property type="entry name" value="CBS_dom_sf"/>
</dbReference>
<evidence type="ECO:0000313" key="4">
    <source>
        <dbReference type="EMBL" id="CAI4033337.1"/>
    </source>
</evidence>
<gene>
    <name evidence="4" type="ORF">DNFV4_03773</name>
</gene>
<protein>
    <submittedName>
        <fullName evidence="4">CBS domain-containing protein</fullName>
    </submittedName>
</protein>
<evidence type="ECO:0000259" key="3">
    <source>
        <dbReference type="PROSITE" id="PS51371"/>
    </source>
</evidence>
<dbReference type="PANTHER" id="PTHR43080:SF2">
    <property type="entry name" value="CBS DOMAIN-CONTAINING PROTEIN"/>
    <property type="match status" value="1"/>
</dbReference>
<accession>A0AA86N241</accession>
<evidence type="ECO:0000256" key="2">
    <source>
        <dbReference type="PROSITE-ProRule" id="PRU00703"/>
    </source>
</evidence>
<proteinExistence type="predicted"/>
<dbReference type="RefSeq" id="WP_289270459.1">
    <property type="nucleotide sequence ID" value="NZ_OX365700.1"/>
</dbReference>
<dbReference type="Gene3D" id="3.10.580.10">
    <property type="entry name" value="CBS-domain"/>
    <property type="match status" value="1"/>
</dbReference>
<organism evidence="4 5">
    <name type="scientific">Nitrospira tepida</name>
    <dbReference type="NCBI Taxonomy" id="2973512"/>
    <lineage>
        <taxon>Bacteria</taxon>
        <taxon>Pseudomonadati</taxon>
        <taxon>Nitrospirota</taxon>
        <taxon>Nitrospiria</taxon>
        <taxon>Nitrospirales</taxon>
        <taxon>Nitrospiraceae</taxon>
        <taxon>Nitrospira</taxon>
    </lineage>
</organism>
<dbReference type="SUPFAM" id="SSF54631">
    <property type="entry name" value="CBS-domain pair"/>
    <property type="match status" value="1"/>
</dbReference>
<keyword evidence="5" id="KW-1185">Reference proteome</keyword>
<dbReference type="Proteomes" id="UP001179121">
    <property type="component" value="Chromosome"/>
</dbReference>
<dbReference type="AlphaFoldDB" id="A0AA86N241"/>
<keyword evidence="1 2" id="KW-0129">CBS domain</keyword>
<dbReference type="InterPro" id="IPR051257">
    <property type="entry name" value="Diverse_CBS-Domain"/>
</dbReference>
<dbReference type="SMART" id="SM00116">
    <property type="entry name" value="CBS"/>
    <property type="match status" value="2"/>
</dbReference>
<dbReference type="EMBL" id="OX365700">
    <property type="protein sequence ID" value="CAI4033337.1"/>
    <property type="molecule type" value="Genomic_DNA"/>
</dbReference>
<evidence type="ECO:0000256" key="1">
    <source>
        <dbReference type="ARBA" id="ARBA00023122"/>
    </source>
</evidence>
<sequence length="140" mass="15880">MEWNIASKIVRKVVVLDENHTVLEAAILMAEEFVGSVVITSASKITGIFTERDLMLRVVGKKRDPEQVTIRDVMTKEVVRVSPKDSASACLNLMKEHRCRHLLVFDGDEFVGLVSLRDLVALMMEEKEELIGYLQRYISS</sequence>
<dbReference type="InterPro" id="IPR000644">
    <property type="entry name" value="CBS_dom"/>
</dbReference>
<dbReference type="PANTHER" id="PTHR43080">
    <property type="entry name" value="CBS DOMAIN-CONTAINING PROTEIN CBSX3, MITOCHONDRIAL"/>
    <property type="match status" value="1"/>
</dbReference>
<dbReference type="Pfam" id="PF00571">
    <property type="entry name" value="CBS"/>
    <property type="match status" value="2"/>
</dbReference>
<name>A0AA86N241_9BACT</name>
<dbReference type="PROSITE" id="PS51371">
    <property type="entry name" value="CBS"/>
    <property type="match status" value="2"/>
</dbReference>